<evidence type="ECO:0000256" key="2">
    <source>
        <dbReference type="ARBA" id="ARBA00022525"/>
    </source>
</evidence>
<feature type="chain" id="PRO_5019732952" evidence="8">
    <location>
        <begin position="19"/>
        <end position="590"/>
    </location>
</feature>
<dbReference type="SMART" id="SM00020">
    <property type="entry name" value="Tryp_SPc"/>
    <property type="match status" value="2"/>
</dbReference>
<dbReference type="PROSITE" id="PS50240">
    <property type="entry name" value="TRYPSIN_DOM"/>
    <property type="match status" value="2"/>
</dbReference>
<dbReference type="GO" id="GO:0006508">
    <property type="term" value="P:proteolysis"/>
    <property type="evidence" value="ECO:0007669"/>
    <property type="project" value="UniProtKB-KW"/>
</dbReference>
<dbReference type="Gene3D" id="2.40.10.10">
    <property type="entry name" value="Trypsin-like serine proteases"/>
    <property type="match status" value="2"/>
</dbReference>
<evidence type="ECO:0000256" key="7">
    <source>
        <dbReference type="RuleBase" id="RU363034"/>
    </source>
</evidence>
<proteinExistence type="predicted"/>
<evidence type="ECO:0000256" key="3">
    <source>
        <dbReference type="ARBA" id="ARBA00022670"/>
    </source>
</evidence>
<dbReference type="EMBL" id="QDEB01016880">
    <property type="protein sequence ID" value="RZC41459.1"/>
    <property type="molecule type" value="Genomic_DNA"/>
</dbReference>
<feature type="domain" description="Peptidase S1" evidence="9">
    <location>
        <begin position="132"/>
        <end position="375"/>
    </location>
</feature>
<evidence type="ECO:0000256" key="6">
    <source>
        <dbReference type="ARBA" id="ARBA00023157"/>
    </source>
</evidence>
<dbReference type="PRINTS" id="PR00722">
    <property type="entry name" value="CHYMOTRYPSIN"/>
</dbReference>
<keyword evidence="4 7" id="KW-0378">Hydrolase</keyword>
<keyword evidence="11" id="KW-1185">Reference proteome</keyword>
<dbReference type="PROSITE" id="PS00134">
    <property type="entry name" value="TRYPSIN_HIS"/>
    <property type="match status" value="2"/>
</dbReference>
<evidence type="ECO:0000256" key="1">
    <source>
        <dbReference type="ARBA" id="ARBA00004613"/>
    </source>
</evidence>
<evidence type="ECO:0000313" key="11">
    <source>
        <dbReference type="Proteomes" id="UP000292052"/>
    </source>
</evidence>
<dbReference type="InterPro" id="IPR001314">
    <property type="entry name" value="Peptidase_S1A"/>
</dbReference>
<dbReference type="GO" id="GO:0004252">
    <property type="term" value="F:serine-type endopeptidase activity"/>
    <property type="evidence" value="ECO:0007669"/>
    <property type="project" value="InterPro"/>
</dbReference>
<dbReference type="InterPro" id="IPR018114">
    <property type="entry name" value="TRYPSIN_HIS"/>
</dbReference>
<dbReference type="GO" id="GO:0005576">
    <property type="term" value="C:extracellular region"/>
    <property type="evidence" value="ECO:0007669"/>
    <property type="project" value="UniProtKB-SubCell"/>
</dbReference>
<dbReference type="OrthoDB" id="6339452at2759"/>
<evidence type="ECO:0000259" key="9">
    <source>
        <dbReference type="PROSITE" id="PS50240"/>
    </source>
</evidence>
<dbReference type="InterPro" id="IPR033116">
    <property type="entry name" value="TRYPSIN_SER"/>
</dbReference>
<comment type="caution">
    <text evidence="10">The sequence shown here is derived from an EMBL/GenBank/DDBJ whole genome shotgun (WGS) entry which is preliminary data.</text>
</comment>
<dbReference type="AlphaFoldDB" id="A0A482W9P5"/>
<keyword evidence="8" id="KW-0732">Signal</keyword>
<keyword evidence="2" id="KW-0964">Secreted</keyword>
<keyword evidence="3 7" id="KW-0645">Protease</keyword>
<dbReference type="PANTHER" id="PTHR24252">
    <property type="entry name" value="ACROSIN-RELATED"/>
    <property type="match status" value="1"/>
</dbReference>
<evidence type="ECO:0000256" key="5">
    <source>
        <dbReference type="ARBA" id="ARBA00022825"/>
    </source>
</evidence>
<accession>A0A482W9P5</accession>
<feature type="signal peptide" evidence="8">
    <location>
        <begin position="1"/>
        <end position="18"/>
    </location>
</feature>
<protein>
    <submittedName>
        <fullName evidence="10">Venom protease-like</fullName>
    </submittedName>
</protein>
<feature type="domain" description="Peptidase S1" evidence="9">
    <location>
        <begin position="394"/>
        <end position="586"/>
    </location>
</feature>
<comment type="subcellular location">
    <subcellularLocation>
        <location evidence="1">Secreted</location>
    </subcellularLocation>
</comment>
<evidence type="ECO:0000313" key="10">
    <source>
        <dbReference type="EMBL" id="RZC41459.1"/>
    </source>
</evidence>
<dbReference type="InterPro" id="IPR009003">
    <property type="entry name" value="Peptidase_S1_PA"/>
</dbReference>
<dbReference type="InterPro" id="IPR001254">
    <property type="entry name" value="Trypsin_dom"/>
</dbReference>
<gene>
    <name evidence="10" type="ORF">BDFB_006851</name>
</gene>
<name>A0A482W9P5_ASBVE</name>
<dbReference type="Proteomes" id="UP000292052">
    <property type="component" value="Unassembled WGS sequence"/>
</dbReference>
<dbReference type="FunFam" id="2.40.10.10:FF:000015">
    <property type="entry name" value="Atrial natriuretic peptide-converting enzyme"/>
    <property type="match status" value="1"/>
</dbReference>
<dbReference type="FunFam" id="2.40.10.10:FF:000068">
    <property type="entry name" value="transmembrane protease serine 2"/>
    <property type="match status" value="1"/>
</dbReference>
<keyword evidence="6" id="KW-1015">Disulfide bond</keyword>
<dbReference type="PROSITE" id="PS00135">
    <property type="entry name" value="TRYPSIN_SER"/>
    <property type="match status" value="1"/>
</dbReference>
<evidence type="ECO:0000256" key="4">
    <source>
        <dbReference type="ARBA" id="ARBA00022801"/>
    </source>
</evidence>
<sequence length="590" mass="65416">MIAIAWISLIFACPLASAQKYQSFCKTPDGDVGKCITAKMCPQSKTNHTLKRCLDDLVCCPAMQRIVTPNASPNPVLTTPPVETITIFPVPIVEVTTKIATPTPKPASSRAAAKCEEYKHRVKKRASIVTYVFGGTASLSKEFPHMAILGYGQPEKVEWLCGGSLISEQFVLTAAHCLITSNLGELIRIRLGDLDLQSVTDDASPQDFGIAQKIVHPNYRLPSQYNDVALLKMDREVQFNAYIAPICLQSARSLPNTNFIATGWGRTELGGIQSDILMKVDLEYFPNDVCRKNYETVAPESLSRGIVDDTQICAGSHTEEKDTCQGDSGGPLQIRDDALYIVGITSFGKACGVANSPAVYTRVSYYVPWIEQIVRESDRFEDNRRPPCPRRRIPISGSIDFKKTSQNCKFFKVALRRSYNNYYFCGGSIITPKHILTAAHCMYYVWGGLLPPFMVSVTAGQLGVTITPTSINRNASKITVHPDYDRKTMANDLAIVELEEELPLDNKSIAEVVLNTQNVTNNTFCTVSGWGVQKYESLKVSENLLATEVYTVDFQECQKRYNETDVQLFEGMLCAANDERITDACQVGYF</sequence>
<dbReference type="PANTHER" id="PTHR24252:SF7">
    <property type="entry name" value="HYALIN"/>
    <property type="match status" value="1"/>
</dbReference>
<keyword evidence="5 7" id="KW-0720">Serine protease</keyword>
<feature type="non-terminal residue" evidence="10">
    <location>
        <position position="590"/>
    </location>
</feature>
<dbReference type="InterPro" id="IPR043504">
    <property type="entry name" value="Peptidase_S1_PA_chymotrypsin"/>
</dbReference>
<organism evidence="10 11">
    <name type="scientific">Asbolus verrucosus</name>
    <name type="common">Desert ironclad beetle</name>
    <dbReference type="NCBI Taxonomy" id="1661398"/>
    <lineage>
        <taxon>Eukaryota</taxon>
        <taxon>Metazoa</taxon>
        <taxon>Ecdysozoa</taxon>
        <taxon>Arthropoda</taxon>
        <taxon>Hexapoda</taxon>
        <taxon>Insecta</taxon>
        <taxon>Pterygota</taxon>
        <taxon>Neoptera</taxon>
        <taxon>Endopterygota</taxon>
        <taxon>Coleoptera</taxon>
        <taxon>Polyphaga</taxon>
        <taxon>Cucujiformia</taxon>
        <taxon>Tenebrionidae</taxon>
        <taxon>Pimeliinae</taxon>
        <taxon>Asbolus</taxon>
    </lineage>
</organism>
<dbReference type="SUPFAM" id="SSF50494">
    <property type="entry name" value="Trypsin-like serine proteases"/>
    <property type="match status" value="2"/>
</dbReference>
<dbReference type="Pfam" id="PF00089">
    <property type="entry name" value="Trypsin"/>
    <property type="match status" value="2"/>
</dbReference>
<reference evidence="10 11" key="1">
    <citation type="submission" date="2017-03" db="EMBL/GenBank/DDBJ databases">
        <title>Genome of the blue death feigning beetle - Asbolus verrucosus.</title>
        <authorList>
            <person name="Rider S.D."/>
        </authorList>
    </citation>
    <scope>NUCLEOTIDE SEQUENCE [LARGE SCALE GENOMIC DNA]</scope>
    <source>
        <strain evidence="10">Butters</strain>
        <tissue evidence="10">Head and leg muscle</tissue>
    </source>
</reference>
<evidence type="ECO:0000256" key="8">
    <source>
        <dbReference type="SAM" id="SignalP"/>
    </source>
</evidence>
<dbReference type="CDD" id="cd00190">
    <property type="entry name" value="Tryp_SPc"/>
    <property type="match status" value="2"/>
</dbReference>
<dbReference type="STRING" id="1661398.A0A482W9P5"/>